<dbReference type="Gene3D" id="3.10.180.10">
    <property type="entry name" value="2,3-Dihydroxybiphenyl 1,2-Dioxygenase, domain 1"/>
    <property type="match status" value="1"/>
</dbReference>
<proteinExistence type="predicted"/>
<evidence type="ECO:0000313" key="2">
    <source>
        <dbReference type="EMBL" id="MFD1927623.1"/>
    </source>
</evidence>
<sequence>MIKLDHAVYFASKTPEEIVVEQKSEGKHAVIGGSHLQWGSYNALMYLKNAYIEWIAVENQEIAEKTKHPLIEQLLLDDEGWGTICLAVEDLEALHKRITSKGIRSSGILKSERKTVDGKIRKWRMLNIEQQISDTLPLPLLIEWDDKDDKRYEILRADGSISSSSEQFEVKECVFSVEYPVETAEKWANLFSLERSGSRLILPNATLNFIQKVNEMDKERLSDVLIGKA</sequence>
<evidence type="ECO:0000313" key="3">
    <source>
        <dbReference type="Proteomes" id="UP001597218"/>
    </source>
</evidence>
<dbReference type="PANTHER" id="PTHR40265">
    <property type="entry name" value="BLL2707 PROTEIN"/>
    <property type="match status" value="1"/>
</dbReference>
<evidence type="ECO:0000259" key="1">
    <source>
        <dbReference type="Pfam" id="PF13468"/>
    </source>
</evidence>
<dbReference type="RefSeq" id="WP_381536282.1">
    <property type="nucleotide sequence ID" value="NZ_JBHUGI010000014.1"/>
</dbReference>
<dbReference type="Pfam" id="PF13468">
    <property type="entry name" value="Glyoxalase_3"/>
    <property type="match status" value="1"/>
</dbReference>
<dbReference type="EMBL" id="JBHUGI010000014">
    <property type="protein sequence ID" value="MFD1927623.1"/>
    <property type="molecule type" value="Genomic_DNA"/>
</dbReference>
<keyword evidence="3" id="KW-1185">Reference proteome</keyword>
<comment type="caution">
    <text evidence="2">The sequence shown here is derived from an EMBL/GenBank/DDBJ whole genome shotgun (WGS) entry which is preliminary data.</text>
</comment>
<dbReference type="Proteomes" id="UP001597218">
    <property type="component" value="Unassembled WGS sequence"/>
</dbReference>
<dbReference type="InterPro" id="IPR025870">
    <property type="entry name" value="Glyoxalase-like_dom"/>
</dbReference>
<name>A0ABW4SDQ0_9BACL</name>
<accession>A0ABW4SDQ0</accession>
<reference evidence="3" key="1">
    <citation type="journal article" date="2019" name="Int. J. Syst. Evol. Microbiol.">
        <title>The Global Catalogue of Microorganisms (GCM) 10K type strain sequencing project: providing services to taxonomists for standard genome sequencing and annotation.</title>
        <authorList>
            <consortium name="The Broad Institute Genomics Platform"/>
            <consortium name="The Broad Institute Genome Sequencing Center for Infectious Disease"/>
            <person name="Wu L."/>
            <person name="Ma J."/>
        </authorList>
    </citation>
    <scope>NUCLEOTIDE SEQUENCE [LARGE SCALE GENOMIC DNA]</scope>
    <source>
        <strain evidence="3">CGMCC 4.7177</strain>
    </source>
</reference>
<dbReference type="PANTHER" id="PTHR40265:SF1">
    <property type="entry name" value="GLYOXALASE-LIKE DOMAIN-CONTAINING PROTEIN"/>
    <property type="match status" value="1"/>
</dbReference>
<dbReference type="InterPro" id="IPR029068">
    <property type="entry name" value="Glyas_Bleomycin-R_OHBP_Dase"/>
</dbReference>
<protein>
    <submittedName>
        <fullName evidence="2">VOC family protein</fullName>
    </submittedName>
</protein>
<feature type="domain" description="Glyoxalase-like" evidence="1">
    <location>
        <begin position="4"/>
        <end position="191"/>
    </location>
</feature>
<organism evidence="2 3">
    <name type="scientific">Sporosarcina siberiensis</name>
    <dbReference type="NCBI Taxonomy" id="1365606"/>
    <lineage>
        <taxon>Bacteria</taxon>
        <taxon>Bacillati</taxon>
        <taxon>Bacillota</taxon>
        <taxon>Bacilli</taxon>
        <taxon>Bacillales</taxon>
        <taxon>Caryophanaceae</taxon>
        <taxon>Sporosarcina</taxon>
    </lineage>
</organism>
<gene>
    <name evidence="2" type="ORF">ACFSFY_06035</name>
</gene>